<dbReference type="GO" id="GO:0019346">
    <property type="term" value="P:transsulfuration"/>
    <property type="evidence" value="ECO:0007669"/>
    <property type="project" value="InterPro"/>
</dbReference>
<dbReference type="OrthoDB" id="9805807at2"/>
<keyword evidence="8" id="KW-1133">Transmembrane helix</keyword>
<dbReference type="PANTHER" id="PTHR43500">
    <property type="entry name" value="CYSTATHIONINE BETA-LYASE-RELATED"/>
    <property type="match status" value="1"/>
</dbReference>
<keyword evidence="3 6" id="KW-0663">Pyridoxal phosphate</keyword>
<dbReference type="InterPro" id="IPR000277">
    <property type="entry name" value="Cys/Met-Metab_PyrdxlP-dep_enz"/>
</dbReference>
<organism evidence="9 10">
    <name type="scientific">Aquirhabdus parva</name>
    <dbReference type="NCBI Taxonomy" id="2283318"/>
    <lineage>
        <taxon>Bacteria</taxon>
        <taxon>Pseudomonadati</taxon>
        <taxon>Pseudomonadota</taxon>
        <taxon>Gammaproteobacteria</taxon>
        <taxon>Moraxellales</taxon>
        <taxon>Moraxellaceae</taxon>
        <taxon>Aquirhabdus</taxon>
    </lineage>
</organism>
<reference evidence="9 10" key="1">
    <citation type="submission" date="2018-07" db="EMBL/GenBank/DDBJ databases">
        <title>Genome sequencing of Moraxellaceae gen. HYN0046.</title>
        <authorList>
            <person name="Kim M."/>
            <person name="Yi H."/>
        </authorList>
    </citation>
    <scope>NUCLEOTIDE SEQUENCE [LARGE SCALE GENOMIC DNA]</scope>
    <source>
        <strain evidence="9 10">HYN0046</strain>
    </source>
</reference>
<evidence type="ECO:0000313" key="9">
    <source>
        <dbReference type="EMBL" id="AXI02250.1"/>
    </source>
</evidence>
<comment type="similarity">
    <text evidence="2 7">Belongs to the trans-sulfuration enzymes family.</text>
</comment>
<dbReference type="InterPro" id="IPR015422">
    <property type="entry name" value="PyrdxlP-dep_Trfase_small"/>
</dbReference>
<keyword evidence="8" id="KW-0472">Membrane</keyword>
<dbReference type="Proteomes" id="UP000253940">
    <property type="component" value="Chromosome"/>
</dbReference>
<sequence length="408" mass="44826">MNQRNKNKHQITGLIHHPYQAPDGFAAVQPAIYKASTVIFPDIHAMHTRNWRVGNNYSYGLHGTPTTFTLQERIATLEGGLYGLLAPSGLAAISLINIALLNQGDEVLIPQNSYGPTLDMVRQVLGRFGVSVCVYDPMEPELLADLIHAHTKLIWLEAAGSVTMEFPDLSTLIQIARQHRVMTVLDNTWGAGLAFNAFDLPREQSVDLTMHALTKYPSGGGDVLMGSLVTRDEVLYKQLKTTQQLMGINVAANDAEIVLRSLPTIAVRYAAQDQAARALASWLQTRPEIAQVLHPALPHAKGHSHWHETCSADGSSGKAAGLFSIIFKPEYTTEQVHKFCEHLNLFKLGYSWGGPMSLVVPYRLESLRAAQFGGIPEYLIHGGLVRFSIGLEDVNDLQADITHALLTL</sequence>
<dbReference type="InterPro" id="IPR015424">
    <property type="entry name" value="PyrdxlP-dep_Trfase"/>
</dbReference>
<evidence type="ECO:0000256" key="1">
    <source>
        <dbReference type="ARBA" id="ARBA00001933"/>
    </source>
</evidence>
<evidence type="ECO:0000256" key="2">
    <source>
        <dbReference type="ARBA" id="ARBA00009077"/>
    </source>
</evidence>
<feature type="modified residue" description="N6-(pyridoxal phosphate)lysine" evidence="6">
    <location>
        <position position="215"/>
    </location>
</feature>
<dbReference type="EC" id="4.4.1.8" evidence="9"/>
<dbReference type="PANTHER" id="PTHR43500:SF1">
    <property type="entry name" value="CYSTATHIONINE BETA-LYASE-RELATED"/>
    <property type="match status" value="1"/>
</dbReference>
<dbReference type="InterPro" id="IPR015421">
    <property type="entry name" value="PyrdxlP-dep_Trfase_major"/>
</dbReference>
<accession>A0A345P4P1</accession>
<dbReference type="InterPro" id="IPR006233">
    <property type="entry name" value="Cys_b_lyase_bac"/>
</dbReference>
<keyword evidence="10" id="KW-1185">Reference proteome</keyword>
<dbReference type="Gene3D" id="3.90.1150.10">
    <property type="entry name" value="Aspartate Aminotransferase, domain 1"/>
    <property type="match status" value="1"/>
</dbReference>
<evidence type="ECO:0000313" key="10">
    <source>
        <dbReference type="Proteomes" id="UP000253940"/>
    </source>
</evidence>
<dbReference type="EMBL" id="CP031222">
    <property type="protein sequence ID" value="AXI02250.1"/>
    <property type="molecule type" value="Genomic_DNA"/>
</dbReference>
<dbReference type="GO" id="GO:0047804">
    <property type="term" value="F:cysteine-S-conjugate beta-lyase activity"/>
    <property type="evidence" value="ECO:0007669"/>
    <property type="project" value="InterPro"/>
</dbReference>
<protein>
    <submittedName>
        <fullName evidence="9">Cystathionine beta-lyase</fullName>
        <ecNumber evidence="9">4.4.1.8</ecNumber>
    </submittedName>
</protein>
<evidence type="ECO:0000256" key="3">
    <source>
        <dbReference type="ARBA" id="ARBA00022898"/>
    </source>
</evidence>
<evidence type="ECO:0000256" key="5">
    <source>
        <dbReference type="ARBA" id="ARBA00047517"/>
    </source>
</evidence>
<gene>
    <name evidence="9" type="ORF">HYN46_04985</name>
</gene>
<comment type="catalytic activity">
    <reaction evidence="5">
        <text>L,L-cystathionine + H2O = L-homocysteine + pyruvate + NH4(+)</text>
        <dbReference type="Rhea" id="RHEA:13965"/>
        <dbReference type="ChEBI" id="CHEBI:15361"/>
        <dbReference type="ChEBI" id="CHEBI:15377"/>
        <dbReference type="ChEBI" id="CHEBI:28938"/>
        <dbReference type="ChEBI" id="CHEBI:58161"/>
        <dbReference type="ChEBI" id="CHEBI:58199"/>
    </reaction>
</comment>
<dbReference type="Gene3D" id="3.40.640.10">
    <property type="entry name" value="Type I PLP-dependent aspartate aminotransferase-like (Major domain)"/>
    <property type="match status" value="1"/>
</dbReference>
<feature type="transmembrane region" description="Helical" evidence="8">
    <location>
        <begin position="81"/>
        <end position="101"/>
    </location>
</feature>
<keyword evidence="8" id="KW-0812">Transmembrane</keyword>
<comment type="cofactor">
    <cofactor evidence="1 7">
        <name>pyridoxal 5'-phosphate</name>
        <dbReference type="ChEBI" id="CHEBI:597326"/>
    </cofactor>
</comment>
<evidence type="ECO:0000256" key="6">
    <source>
        <dbReference type="PIRSR" id="PIRSR001434-2"/>
    </source>
</evidence>
<dbReference type="AlphaFoldDB" id="A0A345P4P1"/>
<evidence type="ECO:0000256" key="4">
    <source>
        <dbReference type="ARBA" id="ARBA00023239"/>
    </source>
</evidence>
<evidence type="ECO:0000256" key="8">
    <source>
        <dbReference type="SAM" id="Phobius"/>
    </source>
</evidence>
<dbReference type="GO" id="GO:0019450">
    <property type="term" value="P:L-cysteine catabolic process to pyruvate"/>
    <property type="evidence" value="ECO:0007669"/>
    <property type="project" value="TreeGrafter"/>
</dbReference>
<dbReference type="PIRSF" id="PIRSF001434">
    <property type="entry name" value="CGS"/>
    <property type="match status" value="1"/>
</dbReference>
<keyword evidence="4 9" id="KW-0456">Lyase</keyword>
<dbReference type="GO" id="GO:0030170">
    <property type="term" value="F:pyridoxal phosphate binding"/>
    <property type="evidence" value="ECO:0007669"/>
    <property type="project" value="InterPro"/>
</dbReference>
<name>A0A345P4P1_9GAMM</name>
<dbReference type="SUPFAM" id="SSF53383">
    <property type="entry name" value="PLP-dependent transferases"/>
    <property type="match status" value="1"/>
</dbReference>
<dbReference type="KEGG" id="mbah:HYN46_04985"/>
<proteinExistence type="inferred from homology"/>
<dbReference type="Pfam" id="PF01053">
    <property type="entry name" value="Cys_Met_Meta_PP"/>
    <property type="match status" value="1"/>
</dbReference>
<evidence type="ECO:0000256" key="7">
    <source>
        <dbReference type="RuleBase" id="RU362118"/>
    </source>
</evidence>
<dbReference type="RefSeq" id="WP_114898360.1">
    <property type="nucleotide sequence ID" value="NZ_CP031222.1"/>
</dbReference>